<evidence type="ECO:0000313" key="1">
    <source>
        <dbReference type="EMBL" id="CAE8688982.1"/>
    </source>
</evidence>
<proteinExistence type="predicted"/>
<comment type="caution">
    <text evidence="1">The sequence shown here is derived from an EMBL/GenBank/DDBJ whole genome shotgun (WGS) entry which is preliminary data.</text>
</comment>
<evidence type="ECO:0008006" key="3">
    <source>
        <dbReference type="Google" id="ProtNLM"/>
    </source>
</evidence>
<dbReference type="AlphaFoldDB" id="A0A813K070"/>
<protein>
    <recommendedName>
        <fullName evidence="3">Mannosyltransferase</fullName>
    </recommendedName>
</protein>
<evidence type="ECO:0000313" key="2">
    <source>
        <dbReference type="Proteomes" id="UP000626109"/>
    </source>
</evidence>
<gene>
    <name evidence="1" type="ORF">PGLA2088_LOCUS26246</name>
</gene>
<name>A0A813K070_POLGL</name>
<reference evidence="1" key="1">
    <citation type="submission" date="2021-02" db="EMBL/GenBank/DDBJ databases">
        <authorList>
            <person name="Dougan E. K."/>
            <person name="Rhodes N."/>
            <person name="Thang M."/>
            <person name="Chan C."/>
        </authorList>
    </citation>
    <scope>NUCLEOTIDE SEQUENCE</scope>
</reference>
<organism evidence="1 2">
    <name type="scientific">Polarella glacialis</name>
    <name type="common">Dinoflagellate</name>
    <dbReference type="NCBI Taxonomy" id="89957"/>
    <lineage>
        <taxon>Eukaryota</taxon>
        <taxon>Sar</taxon>
        <taxon>Alveolata</taxon>
        <taxon>Dinophyceae</taxon>
        <taxon>Suessiales</taxon>
        <taxon>Suessiaceae</taxon>
        <taxon>Polarella</taxon>
    </lineage>
</organism>
<dbReference type="EMBL" id="CAJNNW010026994">
    <property type="protein sequence ID" value="CAE8688982.1"/>
    <property type="molecule type" value="Genomic_DNA"/>
</dbReference>
<feature type="non-terminal residue" evidence="1">
    <location>
        <position position="100"/>
    </location>
</feature>
<accession>A0A813K070</accession>
<sequence length="100" mass="10509">VFGICGPALAAITFVEGDCPNSKAWQFCSYLVALSGVVRASAGFFPQERGLWLACIGSMLLEVVWTTHVGGITEPANLLCGITALYMMMNVPAGLGKRAA</sequence>
<dbReference type="Proteomes" id="UP000626109">
    <property type="component" value="Unassembled WGS sequence"/>
</dbReference>